<dbReference type="CDD" id="cd05466">
    <property type="entry name" value="PBP2_LTTR_substrate"/>
    <property type="match status" value="1"/>
</dbReference>
<dbReference type="Gene3D" id="1.10.10.10">
    <property type="entry name" value="Winged helix-like DNA-binding domain superfamily/Winged helix DNA-binding domain"/>
    <property type="match status" value="1"/>
</dbReference>
<keyword evidence="7" id="KW-1185">Reference proteome</keyword>
<dbReference type="InterPro" id="IPR000847">
    <property type="entry name" value="LysR_HTH_N"/>
</dbReference>
<evidence type="ECO:0000313" key="7">
    <source>
        <dbReference type="Proteomes" id="UP001262410"/>
    </source>
</evidence>
<dbReference type="InterPro" id="IPR036390">
    <property type="entry name" value="WH_DNA-bd_sf"/>
</dbReference>
<evidence type="ECO:0000256" key="2">
    <source>
        <dbReference type="ARBA" id="ARBA00023015"/>
    </source>
</evidence>
<dbReference type="InterPro" id="IPR005119">
    <property type="entry name" value="LysR_subst-bd"/>
</dbReference>
<dbReference type="SUPFAM" id="SSF46785">
    <property type="entry name" value="Winged helix' DNA-binding domain"/>
    <property type="match status" value="1"/>
</dbReference>
<dbReference type="SUPFAM" id="SSF53850">
    <property type="entry name" value="Periplasmic binding protein-like II"/>
    <property type="match status" value="1"/>
</dbReference>
<dbReference type="GO" id="GO:0003677">
    <property type="term" value="F:DNA binding"/>
    <property type="evidence" value="ECO:0007669"/>
    <property type="project" value="UniProtKB-KW"/>
</dbReference>
<dbReference type="Pfam" id="PF03466">
    <property type="entry name" value="LysR_substrate"/>
    <property type="match status" value="1"/>
</dbReference>
<dbReference type="PROSITE" id="PS50931">
    <property type="entry name" value="HTH_LYSR"/>
    <property type="match status" value="1"/>
</dbReference>
<keyword evidence="2" id="KW-0805">Transcription regulation</keyword>
<evidence type="ECO:0000256" key="4">
    <source>
        <dbReference type="ARBA" id="ARBA00023163"/>
    </source>
</evidence>
<feature type="domain" description="HTH lysR-type" evidence="5">
    <location>
        <begin position="4"/>
        <end position="61"/>
    </location>
</feature>
<comment type="similarity">
    <text evidence="1">Belongs to the LysR transcriptional regulatory family.</text>
</comment>
<protein>
    <submittedName>
        <fullName evidence="6">DNA-binding transcriptional LysR family regulator</fullName>
    </submittedName>
</protein>
<dbReference type="PRINTS" id="PR00039">
    <property type="entry name" value="HTHLYSR"/>
</dbReference>
<keyword evidence="4" id="KW-0804">Transcription</keyword>
<sequence>MRGLNLDQLRSFCEVIQAGSFSAAAARLNLTQPAVSLQIRQLEARLGVRLIERVGRRATPTLAGADLLAYAGQIEAAVATAVEAMAEHATGTIGRVRLGTGATACIYLLPPVLRALRRRFPSLEIVVSTGNAVDVLRLLEENALDLGLVALPAPGRAFAVTPLLEEEFVAVAPVEADDLPPEVTPAVLAQRPVVLYEPGGQTRRIVDDWFAAAGISLKPAMALGSVEAIKELVGAGLGCAVLPRMAMPPGETRLVAHSLSPRLHRRLGLVLRRDKPLTRGLREMIAALQQAALDR</sequence>
<evidence type="ECO:0000256" key="3">
    <source>
        <dbReference type="ARBA" id="ARBA00023125"/>
    </source>
</evidence>
<name>A0ABU1JRZ7_9PROT</name>
<keyword evidence="3 6" id="KW-0238">DNA-binding</keyword>
<reference evidence="6 7" key="1">
    <citation type="submission" date="2023-07" db="EMBL/GenBank/DDBJ databases">
        <title>Sorghum-associated microbial communities from plants grown in Nebraska, USA.</title>
        <authorList>
            <person name="Schachtman D."/>
        </authorList>
    </citation>
    <scope>NUCLEOTIDE SEQUENCE [LARGE SCALE GENOMIC DNA]</scope>
    <source>
        <strain evidence="6 7">584</strain>
    </source>
</reference>
<organism evidence="6 7">
    <name type="scientific">Inquilinus ginsengisoli</name>
    <dbReference type="NCBI Taxonomy" id="363840"/>
    <lineage>
        <taxon>Bacteria</taxon>
        <taxon>Pseudomonadati</taxon>
        <taxon>Pseudomonadota</taxon>
        <taxon>Alphaproteobacteria</taxon>
        <taxon>Rhodospirillales</taxon>
        <taxon>Rhodospirillaceae</taxon>
        <taxon>Inquilinus</taxon>
    </lineage>
</organism>
<evidence type="ECO:0000313" key="6">
    <source>
        <dbReference type="EMBL" id="MDR6291083.1"/>
    </source>
</evidence>
<dbReference type="PANTHER" id="PTHR30126">
    <property type="entry name" value="HTH-TYPE TRANSCRIPTIONAL REGULATOR"/>
    <property type="match status" value="1"/>
</dbReference>
<dbReference type="InterPro" id="IPR036388">
    <property type="entry name" value="WH-like_DNA-bd_sf"/>
</dbReference>
<dbReference type="Proteomes" id="UP001262410">
    <property type="component" value="Unassembled WGS sequence"/>
</dbReference>
<accession>A0ABU1JRZ7</accession>
<gene>
    <name evidence="6" type="ORF">E9232_003609</name>
</gene>
<dbReference type="EMBL" id="JAVDPW010000006">
    <property type="protein sequence ID" value="MDR6291083.1"/>
    <property type="molecule type" value="Genomic_DNA"/>
</dbReference>
<dbReference type="RefSeq" id="WP_309796033.1">
    <property type="nucleotide sequence ID" value="NZ_JAVDPW010000006.1"/>
</dbReference>
<evidence type="ECO:0000256" key="1">
    <source>
        <dbReference type="ARBA" id="ARBA00009437"/>
    </source>
</evidence>
<proteinExistence type="inferred from homology"/>
<dbReference type="PANTHER" id="PTHR30126:SF39">
    <property type="entry name" value="HTH-TYPE TRANSCRIPTIONAL REGULATOR CYSL"/>
    <property type="match status" value="1"/>
</dbReference>
<dbReference type="Pfam" id="PF00126">
    <property type="entry name" value="HTH_1"/>
    <property type="match status" value="1"/>
</dbReference>
<evidence type="ECO:0000259" key="5">
    <source>
        <dbReference type="PROSITE" id="PS50931"/>
    </source>
</evidence>
<dbReference type="Gene3D" id="3.40.190.10">
    <property type="entry name" value="Periplasmic binding protein-like II"/>
    <property type="match status" value="2"/>
</dbReference>
<comment type="caution">
    <text evidence="6">The sequence shown here is derived from an EMBL/GenBank/DDBJ whole genome shotgun (WGS) entry which is preliminary data.</text>
</comment>